<reference evidence="1 2" key="1">
    <citation type="journal article" date="2020" name="Cell">
        <title>Large-Scale Comparative Analyses of Tick Genomes Elucidate Their Genetic Diversity and Vector Capacities.</title>
        <authorList>
            <consortium name="Tick Genome and Microbiome Consortium (TIGMIC)"/>
            <person name="Jia N."/>
            <person name="Wang J."/>
            <person name="Shi W."/>
            <person name="Du L."/>
            <person name="Sun Y."/>
            <person name="Zhan W."/>
            <person name="Jiang J.F."/>
            <person name="Wang Q."/>
            <person name="Zhang B."/>
            <person name="Ji P."/>
            <person name="Bell-Sakyi L."/>
            <person name="Cui X.M."/>
            <person name="Yuan T.T."/>
            <person name="Jiang B.G."/>
            <person name="Yang W.F."/>
            <person name="Lam T.T."/>
            <person name="Chang Q.C."/>
            <person name="Ding S.J."/>
            <person name="Wang X.J."/>
            <person name="Zhu J.G."/>
            <person name="Ruan X.D."/>
            <person name="Zhao L."/>
            <person name="Wei J.T."/>
            <person name="Ye R.Z."/>
            <person name="Que T.C."/>
            <person name="Du C.H."/>
            <person name="Zhou Y.H."/>
            <person name="Cheng J.X."/>
            <person name="Dai P.F."/>
            <person name="Guo W.B."/>
            <person name="Han X.H."/>
            <person name="Huang E.J."/>
            <person name="Li L.F."/>
            <person name="Wei W."/>
            <person name="Gao Y.C."/>
            <person name="Liu J.Z."/>
            <person name="Shao H.Z."/>
            <person name="Wang X."/>
            <person name="Wang C.C."/>
            <person name="Yang T.C."/>
            <person name="Huo Q.B."/>
            <person name="Li W."/>
            <person name="Chen H.Y."/>
            <person name="Chen S.E."/>
            <person name="Zhou L.G."/>
            <person name="Ni X.B."/>
            <person name="Tian J.H."/>
            <person name="Sheng Y."/>
            <person name="Liu T."/>
            <person name="Pan Y.S."/>
            <person name="Xia L.Y."/>
            <person name="Li J."/>
            <person name="Zhao F."/>
            <person name="Cao W.C."/>
        </authorList>
    </citation>
    <scope>NUCLEOTIDE SEQUENCE [LARGE SCALE GENOMIC DNA]</scope>
    <source>
        <strain evidence="1">Iper-2018</strain>
    </source>
</reference>
<dbReference type="EMBL" id="JABSTQ010010178">
    <property type="protein sequence ID" value="KAG0422805.1"/>
    <property type="molecule type" value="Genomic_DNA"/>
</dbReference>
<evidence type="ECO:0000313" key="1">
    <source>
        <dbReference type="EMBL" id="KAG0422805.1"/>
    </source>
</evidence>
<protein>
    <submittedName>
        <fullName evidence="1">Uncharacterized protein</fullName>
    </submittedName>
</protein>
<name>A0AC60PP92_IXOPE</name>
<accession>A0AC60PP92</accession>
<gene>
    <name evidence="1" type="ORF">HPB47_001396</name>
</gene>
<evidence type="ECO:0000313" key="2">
    <source>
        <dbReference type="Proteomes" id="UP000805193"/>
    </source>
</evidence>
<keyword evidence="2" id="KW-1185">Reference proteome</keyword>
<proteinExistence type="predicted"/>
<sequence length="354" mass="38671">MSLLLGLVLFAGTLTWQTSLSLDPTYSCNSSQLSDSLVAEIRGYAPVAKGKIVVFNENYSNYTATLTYRENGASAAYLAGAVAALVRSVTPFSIGSPHTGWVKYQQNIGRIPSACITVEDAEFLDRLQQRNVEMKIRLIMNAKNLAQSTSRNTIAELRGSTSPDEVVSVSGHLDSWDVGQGAMDDGGGAFISWRALSVLRSLDLRPRRTLRSVLWTGEEEGNFGARAYYNRHQSEAPNMNIVMESDKGTFKPLGLVLASSNPTARCMVKHVVDLMGAINATRLTLGESGSDVEQWVQQGVPGGYLSTADDTYFYFHHSEGDTMTVEDPVNLDLCTAFWAAVSFVFADLSERLPR</sequence>
<organism evidence="1 2">
    <name type="scientific">Ixodes persulcatus</name>
    <name type="common">Taiga tick</name>
    <dbReference type="NCBI Taxonomy" id="34615"/>
    <lineage>
        <taxon>Eukaryota</taxon>
        <taxon>Metazoa</taxon>
        <taxon>Ecdysozoa</taxon>
        <taxon>Arthropoda</taxon>
        <taxon>Chelicerata</taxon>
        <taxon>Arachnida</taxon>
        <taxon>Acari</taxon>
        <taxon>Parasitiformes</taxon>
        <taxon>Ixodida</taxon>
        <taxon>Ixodoidea</taxon>
        <taxon>Ixodidae</taxon>
        <taxon>Ixodinae</taxon>
        <taxon>Ixodes</taxon>
    </lineage>
</organism>
<comment type="caution">
    <text evidence="1">The sequence shown here is derived from an EMBL/GenBank/DDBJ whole genome shotgun (WGS) entry which is preliminary data.</text>
</comment>
<dbReference type="Proteomes" id="UP000805193">
    <property type="component" value="Unassembled WGS sequence"/>
</dbReference>